<accession>A0A9D1HMD4</accession>
<evidence type="ECO:0000313" key="2">
    <source>
        <dbReference type="EMBL" id="HIU13340.1"/>
    </source>
</evidence>
<dbReference type="PANTHER" id="PTHR30050">
    <property type="entry name" value="CHROMOSOMAL REPLICATION INITIATOR PROTEIN DNAA"/>
    <property type="match status" value="1"/>
</dbReference>
<name>A0A9D1HMD4_9FIRM</name>
<sequence length="299" mass="33931">MEHVQKSVVFDASMKNRKKQSIDEIMQETSVLSILRQAGLSRGFVEDHWIDFLDYVGELNACKACPGLAQCPKNFKGYMRLLTIDQGEVVRYFEACEQQQEDEKKRQAMNRIQANVAKNLLETSFKDIQYDNGGNLLQVATALMNQITTPSAKGIYLHGEMGTGKTYVMAAFCNALAINQNDCAFISMPQLLADLKSRFNNPGEADLLAELKVVPYLVLDDLGAETLSVWGRDDVLYTLLNERMNRQLPTYFTSVYDLAMLEQHYTMNKSRDEMIKAKRLVERVKAVSVPMELVGKNFR</sequence>
<dbReference type="SUPFAM" id="SSF52540">
    <property type="entry name" value="P-loop containing nucleoside triphosphate hydrolases"/>
    <property type="match status" value="1"/>
</dbReference>
<gene>
    <name evidence="2" type="ORF">IAD15_04650</name>
</gene>
<proteinExistence type="predicted"/>
<dbReference type="GO" id="GO:0006260">
    <property type="term" value="P:DNA replication"/>
    <property type="evidence" value="ECO:0007669"/>
    <property type="project" value="TreeGrafter"/>
</dbReference>
<reference evidence="2" key="1">
    <citation type="submission" date="2020-10" db="EMBL/GenBank/DDBJ databases">
        <authorList>
            <person name="Gilroy R."/>
        </authorList>
    </citation>
    <scope>NUCLEOTIDE SEQUENCE</scope>
    <source>
        <strain evidence="2">CHK195-11698</strain>
    </source>
</reference>
<dbReference type="CDD" id="cd00009">
    <property type="entry name" value="AAA"/>
    <property type="match status" value="1"/>
</dbReference>
<dbReference type="AlphaFoldDB" id="A0A9D1HMD4"/>
<keyword evidence="2" id="KW-0547">Nucleotide-binding</keyword>
<evidence type="ECO:0000259" key="1">
    <source>
        <dbReference type="Pfam" id="PF01695"/>
    </source>
</evidence>
<dbReference type="Pfam" id="PF01695">
    <property type="entry name" value="IstB_IS21"/>
    <property type="match status" value="1"/>
</dbReference>
<reference evidence="2" key="2">
    <citation type="journal article" date="2021" name="PeerJ">
        <title>Extensive microbial diversity within the chicken gut microbiome revealed by metagenomics and culture.</title>
        <authorList>
            <person name="Gilroy R."/>
            <person name="Ravi A."/>
            <person name="Getino M."/>
            <person name="Pursley I."/>
            <person name="Horton D.L."/>
            <person name="Alikhan N.F."/>
            <person name="Baker D."/>
            <person name="Gharbi K."/>
            <person name="Hall N."/>
            <person name="Watson M."/>
            <person name="Adriaenssens E.M."/>
            <person name="Foster-Nyarko E."/>
            <person name="Jarju S."/>
            <person name="Secka A."/>
            <person name="Antonio M."/>
            <person name="Oren A."/>
            <person name="Chaudhuri R.R."/>
            <person name="La Ragione R."/>
            <person name="Hildebrand F."/>
            <person name="Pallen M.J."/>
        </authorList>
    </citation>
    <scope>NUCLEOTIDE SEQUENCE</scope>
    <source>
        <strain evidence="2">CHK195-11698</strain>
    </source>
</reference>
<comment type="caution">
    <text evidence="2">The sequence shown here is derived from an EMBL/GenBank/DDBJ whole genome shotgun (WGS) entry which is preliminary data.</text>
</comment>
<dbReference type="InterPro" id="IPR002611">
    <property type="entry name" value="IstB_ATP-bd"/>
</dbReference>
<dbReference type="Gene3D" id="3.40.50.300">
    <property type="entry name" value="P-loop containing nucleotide triphosphate hydrolases"/>
    <property type="match status" value="1"/>
</dbReference>
<evidence type="ECO:0000313" key="3">
    <source>
        <dbReference type="Proteomes" id="UP000824175"/>
    </source>
</evidence>
<organism evidence="2 3">
    <name type="scientific">Candidatus Fimiplasma intestinipullorum</name>
    <dbReference type="NCBI Taxonomy" id="2840825"/>
    <lineage>
        <taxon>Bacteria</taxon>
        <taxon>Bacillati</taxon>
        <taxon>Bacillota</taxon>
        <taxon>Clostridia</taxon>
        <taxon>Eubacteriales</taxon>
        <taxon>Candidatus Fimiplasma</taxon>
    </lineage>
</organism>
<dbReference type="Proteomes" id="UP000824175">
    <property type="component" value="Unassembled WGS sequence"/>
</dbReference>
<keyword evidence="2" id="KW-0067">ATP-binding</keyword>
<dbReference type="EMBL" id="DVMJ01000040">
    <property type="protein sequence ID" value="HIU13340.1"/>
    <property type="molecule type" value="Genomic_DNA"/>
</dbReference>
<feature type="domain" description="IstB-like ATP-binding" evidence="1">
    <location>
        <begin position="102"/>
        <end position="265"/>
    </location>
</feature>
<dbReference type="GO" id="GO:0005524">
    <property type="term" value="F:ATP binding"/>
    <property type="evidence" value="ECO:0007669"/>
    <property type="project" value="UniProtKB-KW"/>
</dbReference>
<dbReference type="PANTHER" id="PTHR30050:SF8">
    <property type="entry name" value="PRIMOSOMAL PROTEIN DNAI"/>
    <property type="match status" value="1"/>
</dbReference>
<protein>
    <submittedName>
        <fullName evidence="2">ATP-binding protein</fullName>
    </submittedName>
</protein>
<dbReference type="InterPro" id="IPR027417">
    <property type="entry name" value="P-loop_NTPase"/>
</dbReference>